<proteinExistence type="inferred from homology"/>
<dbReference type="AlphaFoldDB" id="A0A6A5U656"/>
<dbReference type="SUPFAM" id="SSF54909">
    <property type="entry name" value="Dimeric alpha+beta barrel"/>
    <property type="match status" value="1"/>
</dbReference>
<dbReference type="Proteomes" id="UP000800035">
    <property type="component" value="Unassembled WGS sequence"/>
</dbReference>
<dbReference type="InterPro" id="IPR011008">
    <property type="entry name" value="Dimeric_a/b-barrel"/>
</dbReference>
<reference evidence="3" key="1">
    <citation type="journal article" date="2020" name="Stud. Mycol.">
        <title>101 Dothideomycetes genomes: a test case for predicting lifestyles and emergence of pathogens.</title>
        <authorList>
            <person name="Haridas S."/>
            <person name="Albert R."/>
            <person name="Binder M."/>
            <person name="Bloem J."/>
            <person name="Labutti K."/>
            <person name="Salamov A."/>
            <person name="Andreopoulos B."/>
            <person name="Baker S."/>
            <person name="Barry K."/>
            <person name="Bills G."/>
            <person name="Bluhm B."/>
            <person name="Cannon C."/>
            <person name="Castanera R."/>
            <person name="Culley D."/>
            <person name="Daum C."/>
            <person name="Ezra D."/>
            <person name="Gonzalez J."/>
            <person name="Henrissat B."/>
            <person name="Kuo A."/>
            <person name="Liang C."/>
            <person name="Lipzen A."/>
            <person name="Lutzoni F."/>
            <person name="Magnuson J."/>
            <person name="Mondo S."/>
            <person name="Nolan M."/>
            <person name="Ohm R."/>
            <person name="Pangilinan J."/>
            <person name="Park H.-J."/>
            <person name="Ramirez L."/>
            <person name="Alfaro M."/>
            <person name="Sun H."/>
            <person name="Tritt A."/>
            <person name="Yoshinaga Y."/>
            <person name="Zwiers L.-H."/>
            <person name="Turgeon B."/>
            <person name="Goodwin S."/>
            <person name="Spatafora J."/>
            <person name="Crous P."/>
            <person name="Grigoriev I."/>
        </authorList>
    </citation>
    <scope>NUCLEOTIDE SEQUENCE</scope>
    <source>
        <strain evidence="3">CBS 675.92</strain>
    </source>
</reference>
<dbReference type="OrthoDB" id="2519291at2759"/>
<feature type="domain" description="EthD" evidence="2">
    <location>
        <begin position="12"/>
        <end position="119"/>
    </location>
</feature>
<protein>
    <recommendedName>
        <fullName evidence="2">EthD domain-containing protein</fullName>
    </recommendedName>
</protein>
<dbReference type="Pfam" id="PF07110">
    <property type="entry name" value="EthD"/>
    <property type="match status" value="1"/>
</dbReference>
<keyword evidence="4" id="KW-1185">Reference proteome</keyword>
<dbReference type="Gene3D" id="3.30.70.100">
    <property type="match status" value="1"/>
</dbReference>
<dbReference type="GO" id="GO:0016491">
    <property type="term" value="F:oxidoreductase activity"/>
    <property type="evidence" value="ECO:0007669"/>
    <property type="project" value="InterPro"/>
</dbReference>
<sequence>MAYTVLTFFTRNPSMTPDEFKDYWENKNIPLMQALLGDLFPIQYRRHYLARIERKGFGGPANPDHPPLMLRGSPNDFPLDGIAEMTWEDEKTFQKFYKAIHETDTALKLAKDEDLFLEPGTMKAVVVGDSTFTGR</sequence>
<dbReference type="InterPro" id="IPR009799">
    <property type="entry name" value="EthD_dom"/>
</dbReference>
<accession>A0A6A5U656</accession>
<gene>
    <name evidence="3" type="ORF">CC80DRAFT_489894</name>
</gene>
<name>A0A6A5U656_9PLEO</name>
<comment type="similarity">
    <text evidence="1">Belongs to the tpcK family.</text>
</comment>
<dbReference type="EMBL" id="ML976984">
    <property type="protein sequence ID" value="KAF1959810.1"/>
    <property type="molecule type" value="Genomic_DNA"/>
</dbReference>
<evidence type="ECO:0000259" key="2">
    <source>
        <dbReference type="Pfam" id="PF07110"/>
    </source>
</evidence>
<organism evidence="3 4">
    <name type="scientific">Byssothecium circinans</name>
    <dbReference type="NCBI Taxonomy" id="147558"/>
    <lineage>
        <taxon>Eukaryota</taxon>
        <taxon>Fungi</taxon>
        <taxon>Dikarya</taxon>
        <taxon>Ascomycota</taxon>
        <taxon>Pezizomycotina</taxon>
        <taxon>Dothideomycetes</taxon>
        <taxon>Pleosporomycetidae</taxon>
        <taxon>Pleosporales</taxon>
        <taxon>Massarineae</taxon>
        <taxon>Massarinaceae</taxon>
        <taxon>Byssothecium</taxon>
    </lineage>
</organism>
<evidence type="ECO:0000256" key="1">
    <source>
        <dbReference type="ARBA" id="ARBA00005986"/>
    </source>
</evidence>
<evidence type="ECO:0000313" key="3">
    <source>
        <dbReference type="EMBL" id="KAF1959810.1"/>
    </source>
</evidence>
<evidence type="ECO:0000313" key="4">
    <source>
        <dbReference type="Proteomes" id="UP000800035"/>
    </source>
</evidence>